<reference evidence="3 4" key="1">
    <citation type="submission" date="2019-05" db="EMBL/GenBank/DDBJ databases">
        <title>Another draft genome of Portunus trituberculatus and its Hox gene families provides insights of decapod evolution.</title>
        <authorList>
            <person name="Jeong J.-H."/>
            <person name="Song I."/>
            <person name="Kim S."/>
            <person name="Choi T."/>
            <person name="Kim D."/>
            <person name="Ryu S."/>
            <person name="Kim W."/>
        </authorList>
    </citation>
    <scope>NUCLEOTIDE SEQUENCE [LARGE SCALE GENOMIC DNA]</scope>
    <source>
        <tissue evidence="3">Muscle</tissue>
    </source>
</reference>
<dbReference type="EMBL" id="VSRR010058799">
    <property type="protein sequence ID" value="MPC82075.1"/>
    <property type="molecule type" value="Genomic_DNA"/>
</dbReference>
<evidence type="ECO:0000256" key="1">
    <source>
        <dbReference type="SAM" id="MobiDB-lite"/>
    </source>
</evidence>
<comment type="caution">
    <text evidence="3">The sequence shown here is derived from an EMBL/GenBank/DDBJ whole genome shotgun (WGS) entry which is preliminary data.</text>
</comment>
<keyword evidence="4" id="KW-1185">Reference proteome</keyword>
<accession>A0A5B7IIH3</accession>
<feature type="transmembrane region" description="Helical" evidence="2">
    <location>
        <begin position="26"/>
        <end position="46"/>
    </location>
</feature>
<evidence type="ECO:0000313" key="3">
    <source>
        <dbReference type="EMBL" id="MPC82075.1"/>
    </source>
</evidence>
<name>A0A5B7IIH3_PORTR</name>
<keyword evidence="2" id="KW-0812">Transmembrane</keyword>
<proteinExistence type="predicted"/>
<feature type="region of interest" description="Disordered" evidence="1">
    <location>
        <begin position="1"/>
        <end position="20"/>
    </location>
</feature>
<gene>
    <name evidence="3" type="ORF">E2C01_076720</name>
</gene>
<keyword evidence="2" id="KW-1133">Transmembrane helix</keyword>
<protein>
    <submittedName>
        <fullName evidence="3">Uncharacterized protein</fullName>
    </submittedName>
</protein>
<sequence>MMTTHSHSPPPSLPHFPATAEVPPHLLTIDSVWIITLLYCIAVTMLKTGKTHHEMGSGNTNDIQEYGKGGKSHAC</sequence>
<dbReference type="AlphaFoldDB" id="A0A5B7IIH3"/>
<feature type="region of interest" description="Disordered" evidence="1">
    <location>
        <begin position="51"/>
        <end position="75"/>
    </location>
</feature>
<keyword evidence="2" id="KW-0472">Membrane</keyword>
<organism evidence="3 4">
    <name type="scientific">Portunus trituberculatus</name>
    <name type="common">Swimming crab</name>
    <name type="synonym">Neptunus trituberculatus</name>
    <dbReference type="NCBI Taxonomy" id="210409"/>
    <lineage>
        <taxon>Eukaryota</taxon>
        <taxon>Metazoa</taxon>
        <taxon>Ecdysozoa</taxon>
        <taxon>Arthropoda</taxon>
        <taxon>Crustacea</taxon>
        <taxon>Multicrustacea</taxon>
        <taxon>Malacostraca</taxon>
        <taxon>Eumalacostraca</taxon>
        <taxon>Eucarida</taxon>
        <taxon>Decapoda</taxon>
        <taxon>Pleocyemata</taxon>
        <taxon>Brachyura</taxon>
        <taxon>Eubrachyura</taxon>
        <taxon>Portunoidea</taxon>
        <taxon>Portunidae</taxon>
        <taxon>Portuninae</taxon>
        <taxon>Portunus</taxon>
    </lineage>
</organism>
<dbReference type="Proteomes" id="UP000324222">
    <property type="component" value="Unassembled WGS sequence"/>
</dbReference>
<evidence type="ECO:0000256" key="2">
    <source>
        <dbReference type="SAM" id="Phobius"/>
    </source>
</evidence>
<evidence type="ECO:0000313" key="4">
    <source>
        <dbReference type="Proteomes" id="UP000324222"/>
    </source>
</evidence>